<comment type="caution">
    <text evidence="2">The sequence shown here is derived from an EMBL/GenBank/DDBJ whole genome shotgun (WGS) entry which is preliminary data.</text>
</comment>
<proteinExistence type="predicted"/>
<feature type="transmembrane region" description="Helical" evidence="1">
    <location>
        <begin position="325"/>
        <end position="345"/>
    </location>
</feature>
<name>A0ABS3W2G1_MICEH</name>
<evidence type="ECO:0000313" key="3">
    <source>
        <dbReference type="Proteomes" id="UP000823521"/>
    </source>
</evidence>
<feature type="non-terminal residue" evidence="2">
    <location>
        <position position="1"/>
    </location>
</feature>
<gene>
    <name evidence="2" type="ORF">GSF22_33710</name>
</gene>
<dbReference type="EMBL" id="WVUH01000674">
    <property type="protein sequence ID" value="MBO4210911.1"/>
    <property type="molecule type" value="Genomic_DNA"/>
</dbReference>
<organism evidence="2 3">
    <name type="scientific">Micromonospora echinofusca</name>
    <dbReference type="NCBI Taxonomy" id="47858"/>
    <lineage>
        <taxon>Bacteria</taxon>
        <taxon>Bacillati</taxon>
        <taxon>Actinomycetota</taxon>
        <taxon>Actinomycetes</taxon>
        <taxon>Micromonosporales</taxon>
        <taxon>Micromonosporaceae</taxon>
        <taxon>Micromonospora</taxon>
    </lineage>
</organism>
<sequence length="357" mass="36387">PPPTPAAVGELARQAGIAATAVAPLRVPGCDLDTGVSCWLSVRRPAAATCPEPARWPPSAADRERGRTDPRCRLADGGYYYTFHLATMVDDGTALPLVTGAAGDDLARATAVLRAGGVMVTDPWLVEDGRVTVEVYRADPDSSEPSVRSLVLPGYALTTGLRADRQVYSPGALARTGLAGYDLGFVLATSTTPTDAAQGRFTGALARQGDFQVSVAPGRAPTTPTPFGLVLAVAAGLVTLGAAGIATGLAAAEGRSDLTTLAAVGASPGVRRTLAVSRAGVIAGVGTLLGIAAGLGAAGTILTALNRAYLETWPPSDPYPLVVPVLPLGVLLVVPLLAMLGAGLLTRSRLPIERRFD</sequence>
<feature type="transmembrane region" description="Helical" evidence="1">
    <location>
        <begin position="281"/>
        <end position="305"/>
    </location>
</feature>
<keyword evidence="1" id="KW-0812">Transmembrane</keyword>
<protein>
    <submittedName>
        <fullName evidence="2">ABC transporter permease</fullName>
    </submittedName>
</protein>
<accession>A0ABS3W2G1</accession>
<keyword evidence="3" id="KW-1185">Reference proteome</keyword>
<feature type="transmembrane region" description="Helical" evidence="1">
    <location>
        <begin position="227"/>
        <end position="252"/>
    </location>
</feature>
<keyword evidence="1" id="KW-1133">Transmembrane helix</keyword>
<reference evidence="2 3" key="1">
    <citation type="submission" date="2019-12" db="EMBL/GenBank/DDBJ databases">
        <title>Whole genome sequencing of endophytic Actinobacterium Micromonospora sp. MPMI6T.</title>
        <authorList>
            <person name="Evv R."/>
            <person name="Podile A.R."/>
        </authorList>
    </citation>
    <scope>NUCLEOTIDE SEQUENCE [LARGE SCALE GENOMIC DNA]</scope>
    <source>
        <strain evidence="2 3">MPMI6</strain>
    </source>
</reference>
<keyword evidence="1" id="KW-0472">Membrane</keyword>
<dbReference type="Proteomes" id="UP000823521">
    <property type="component" value="Unassembled WGS sequence"/>
</dbReference>
<evidence type="ECO:0000256" key="1">
    <source>
        <dbReference type="SAM" id="Phobius"/>
    </source>
</evidence>
<evidence type="ECO:0000313" key="2">
    <source>
        <dbReference type="EMBL" id="MBO4210911.1"/>
    </source>
</evidence>